<name>A0A5C5X2F7_9BACT</name>
<dbReference type="AlphaFoldDB" id="A0A5C5X2F7"/>
<accession>A0A5C5X2F7</accession>
<sequence precursor="true">MKMKSILGFALALCACAILGCGSSEGIKPTDEQNVFASVEGLGDIAGDEAMFADAFVPGSVPENRREYSERGYQVTGEPTYAGDQVTVPVKIFGVMHATSSSESRAKRGNSVAETQQTWTLEQVDGQWKLKDAPLG</sequence>
<feature type="chain" id="PRO_5022969924" description="DUF4878 domain-containing protein" evidence="2">
    <location>
        <begin position="21"/>
        <end position="136"/>
    </location>
</feature>
<evidence type="ECO:0000256" key="2">
    <source>
        <dbReference type="SAM" id="SignalP"/>
    </source>
</evidence>
<keyword evidence="2" id="KW-0732">Signal</keyword>
<organism evidence="3 4">
    <name type="scientific">Allorhodopirellula solitaria</name>
    <dbReference type="NCBI Taxonomy" id="2527987"/>
    <lineage>
        <taxon>Bacteria</taxon>
        <taxon>Pseudomonadati</taxon>
        <taxon>Planctomycetota</taxon>
        <taxon>Planctomycetia</taxon>
        <taxon>Pirellulales</taxon>
        <taxon>Pirellulaceae</taxon>
        <taxon>Allorhodopirellula</taxon>
    </lineage>
</organism>
<evidence type="ECO:0000313" key="4">
    <source>
        <dbReference type="Proteomes" id="UP000318053"/>
    </source>
</evidence>
<dbReference type="OrthoDB" id="274113at2"/>
<proteinExistence type="predicted"/>
<feature type="signal peptide" evidence="2">
    <location>
        <begin position="1"/>
        <end position="20"/>
    </location>
</feature>
<dbReference type="EMBL" id="SJPK01000014">
    <property type="protein sequence ID" value="TWT56355.1"/>
    <property type="molecule type" value="Genomic_DNA"/>
</dbReference>
<comment type="caution">
    <text evidence="3">The sequence shown here is derived from an EMBL/GenBank/DDBJ whole genome shotgun (WGS) entry which is preliminary data.</text>
</comment>
<dbReference type="PROSITE" id="PS51257">
    <property type="entry name" value="PROKAR_LIPOPROTEIN"/>
    <property type="match status" value="1"/>
</dbReference>
<protein>
    <recommendedName>
        <fullName evidence="5">DUF4878 domain-containing protein</fullName>
    </recommendedName>
</protein>
<dbReference type="Proteomes" id="UP000318053">
    <property type="component" value="Unassembled WGS sequence"/>
</dbReference>
<reference evidence="3 4" key="1">
    <citation type="submission" date="2019-02" db="EMBL/GenBank/DDBJ databases">
        <title>Deep-cultivation of Planctomycetes and their phenomic and genomic characterization uncovers novel biology.</title>
        <authorList>
            <person name="Wiegand S."/>
            <person name="Jogler M."/>
            <person name="Boedeker C."/>
            <person name="Pinto D."/>
            <person name="Vollmers J."/>
            <person name="Rivas-Marin E."/>
            <person name="Kohn T."/>
            <person name="Peeters S.H."/>
            <person name="Heuer A."/>
            <person name="Rast P."/>
            <person name="Oberbeckmann S."/>
            <person name="Bunk B."/>
            <person name="Jeske O."/>
            <person name="Meyerdierks A."/>
            <person name="Storesund J.E."/>
            <person name="Kallscheuer N."/>
            <person name="Luecker S."/>
            <person name="Lage O.M."/>
            <person name="Pohl T."/>
            <person name="Merkel B.J."/>
            <person name="Hornburger P."/>
            <person name="Mueller R.-W."/>
            <person name="Bruemmer F."/>
            <person name="Labrenz M."/>
            <person name="Spormann A.M."/>
            <person name="Op Den Camp H."/>
            <person name="Overmann J."/>
            <person name="Amann R."/>
            <person name="Jetten M.S.M."/>
            <person name="Mascher T."/>
            <person name="Medema M.H."/>
            <person name="Devos D.P."/>
            <person name="Kaster A.-K."/>
            <person name="Ovreas L."/>
            <person name="Rohde M."/>
            <person name="Galperin M.Y."/>
            <person name="Jogler C."/>
        </authorList>
    </citation>
    <scope>NUCLEOTIDE SEQUENCE [LARGE SCALE GENOMIC DNA]</scope>
    <source>
        <strain evidence="3 4">CA85</strain>
    </source>
</reference>
<keyword evidence="4" id="KW-1185">Reference proteome</keyword>
<evidence type="ECO:0000256" key="1">
    <source>
        <dbReference type="SAM" id="MobiDB-lite"/>
    </source>
</evidence>
<gene>
    <name evidence="3" type="ORF">CA85_43580</name>
</gene>
<feature type="region of interest" description="Disordered" evidence="1">
    <location>
        <begin position="99"/>
        <end position="118"/>
    </location>
</feature>
<evidence type="ECO:0000313" key="3">
    <source>
        <dbReference type="EMBL" id="TWT56355.1"/>
    </source>
</evidence>
<evidence type="ECO:0008006" key="5">
    <source>
        <dbReference type="Google" id="ProtNLM"/>
    </source>
</evidence>